<dbReference type="PANTHER" id="PTHR39344:SF1">
    <property type="entry name" value="UPF0182 PROTEIN SLL1060"/>
    <property type="match status" value="1"/>
</dbReference>
<evidence type="ECO:0000313" key="7">
    <source>
        <dbReference type="EMBL" id="MFG3817127.1"/>
    </source>
</evidence>
<evidence type="ECO:0000256" key="2">
    <source>
        <dbReference type="ARBA" id="ARBA00022692"/>
    </source>
</evidence>
<evidence type="ECO:0000313" key="8">
    <source>
        <dbReference type="Proteomes" id="UP001604335"/>
    </source>
</evidence>
<sequence length="1016" mass="113044">MTRTRSPLAVNSTPPIAAPDRPRQQPWRWALGGLGFVLAIGLAVRWLGDGLWFGQLGYGSLWWMRLAVQAALFGVGAIGSLAVLWGNLWLAEQLNRRESVALGPDPDRPWWVMPRAIEPRGERLVGGRLDLLPLLLVSGLLALGLALLVVHYGQIGWAAGREALPTAVPRLQPLLLWELLEPLRSGQWWWLALPGFLWALGAIAPGWGLRALGAIAALNFAWIGSQHWATILLAAHPSRFQQVDPVFGLDVGWFVFGLPLVELLEFWAIGLLLWSALLVGLYYLLSQKSLARGRFPGFTVGEWRHGCGLLGSVLLAAGISAGIACFDLLNSTRGAAYGAGFADIRVQLPANIGLGLVSLGSGVWLLGYALTGLQPRRWLDGRVAQPTGDRRPDLPPRLVAIGLLCYAIGGISLGFLLPEAVQGAIVEPNELERERPYIERNIAFTRSAFGLDRVQAESFDPQATLSATDLQTYGPTLDSVRLWDTNPLLDTNRQLQQIRSYYRFANADLDRYQLPDRPNPTKAVTARSTLHPTILSMRELDTTALSAPAQTWLNRHLVYTHGYGFTLSPANQVGAGGLPLYWVRDIGSGTDDTGGGILRAANEQVSQGIPLDRPRIYFGELTNTYILAPTAAQELDYPRGNDNAYNHYDGQGGVLLGDHWWKRWLLAAYLRDWQLLLTNNLTPDTRLLWRRNVRERVRTIAPFLQFDRDPYAVAVNLQSAADSDGFDRRSHLFWIVDGYTTSRRYPYSEPSRAGFNYIRNSVKAVIDAYNGTVRFYVADGDDPLIRSWQAVFPELFHPIDQCPPAIRSHFRYPIDLFAVQSEKLLTYHMSNPQEFYNREDLWQIPNEIYGNQPQPIQPYFALMQLPGTSQPEFVQLLPFSPARRSNLIGWLAARSDGDRYGRLLLYQFPKDRLVFGIEQVEARINQDPDIARQISLWNRQGSKVIQGNLVAIPIGRSILYVEPLYLAADAGGLPTLIRLVVAHGDRIVMQPTLDAAITAMFGQRSPAPQAAPQSTS</sequence>
<dbReference type="PANTHER" id="PTHR39344">
    <property type="entry name" value="UPF0182 PROTEIN SLL1060"/>
    <property type="match status" value="1"/>
</dbReference>
<dbReference type="InterPro" id="IPR005372">
    <property type="entry name" value="UPF0182"/>
</dbReference>
<feature type="transmembrane region" description="Helical" evidence="5">
    <location>
        <begin position="131"/>
        <end position="152"/>
    </location>
</feature>
<name>A0ABW7C8N6_9CYAN</name>
<keyword evidence="8" id="KW-1185">Reference proteome</keyword>
<keyword evidence="1 5" id="KW-1003">Cell membrane</keyword>
<feature type="transmembrane region" description="Helical" evidence="5">
    <location>
        <begin position="306"/>
        <end position="329"/>
    </location>
</feature>
<feature type="transmembrane region" description="Helical" evidence="5">
    <location>
        <begin position="67"/>
        <end position="90"/>
    </location>
</feature>
<feature type="transmembrane region" description="Helical" evidence="5">
    <location>
        <begin position="188"/>
        <end position="209"/>
    </location>
</feature>
<dbReference type="HAMAP" id="MF_01600">
    <property type="entry name" value="UPF0182"/>
    <property type="match status" value="1"/>
</dbReference>
<accession>A0ABW7C8N6</accession>
<organism evidence="7 8">
    <name type="scientific">Limnothrix redekei LRLZ20PSL1</name>
    <dbReference type="NCBI Taxonomy" id="3112953"/>
    <lineage>
        <taxon>Bacteria</taxon>
        <taxon>Bacillati</taxon>
        <taxon>Cyanobacteriota</taxon>
        <taxon>Cyanophyceae</taxon>
        <taxon>Pseudanabaenales</taxon>
        <taxon>Pseudanabaenaceae</taxon>
        <taxon>Limnothrix</taxon>
    </lineage>
</organism>
<dbReference type="Pfam" id="PF03699">
    <property type="entry name" value="UPF0182"/>
    <property type="match status" value="1"/>
</dbReference>
<evidence type="ECO:0000256" key="3">
    <source>
        <dbReference type="ARBA" id="ARBA00022989"/>
    </source>
</evidence>
<feature type="region of interest" description="Disordered" evidence="6">
    <location>
        <begin position="1"/>
        <end position="22"/>
    </location>
</feature>
<evidence type="ECO:0000256" key="1">
    <source>
        <dbReference type="ARBA" id="ARBA00022475"/>
    </source>
</evidence>
<dbReference type="Proteomes" id="UP001604335">
    <property type="component" value="Unassembled WGS sequence"/>
</dbReference>
<dbReference type="NCBIfam" id="NF002707">
    <property type="entry name" value="PRK02509.1"/>
    <property type="match status" value="1"/>
</dbReference>
<keyword evidence="4 5" id="KW-0472">Membrane</keyword>
<feature type="transmembrane region" description="Helical" evidence="5">
    <location>
        <begin position="216"/>
        <end position="235"/>
    </location>
</feature>
<feature type="transmembrane region" description="Helical" evidence="5">
    <location>
        <begin position="266"/>
        <end position="285"/>
    </location>
</feature>
<evidence type="ECO:0000256" key="4">
    <source>
        <dbReference type="ARBA" id="ARBA00023136"/>
    </source>
</evidence>
<proteinExistence type="inferred from homology"/>
<evidence type="ECO:0000256" key="5">
    <source>
        <dbReference type="HAMAP-Rule" id="MF_01600"/>
    </source>
</evidence>
<feature type="compositionally biased region" description="Polar residues" evidence="6">
    <location>
        <begin position="1"/>
        <end position="14"/>
    </location>
</feature>
<feature type="transmembrane region" description="Helical" evidence="5">
    <location>
        <begin position="349"/>
        <end position="370"/>
    </location>
</feature>
<keyword evidence="2 5" id="KW-0812">Transmembrane</keyword>
<protein>
    <recommendedName>
        <fullName evidence="5">UPF0182 protein VPK24_05720</fullName>
    </recommendedName>
</protein>
<keyword evidence="3 5" id="KW-1133">Transmembrane helix</keyword>
<feature type="transmembrane region" description="Helical" evidence="5">
    <location>
        <begin position="398"/>
        <end position="417"/>
    </location>
</feature>
<gene>
    <name evidence="7" type="ORF">VPK24_05720</name>
</gene>
<dbReference type="RefSeq" id="WP_393011230.1">
    <property type="nucleotide sequence ID" value="NZ_JAZAQF010000029.1"/>
</dbReference>
<comment type="caution">
    <text evidence="7">The sequence shown here is derived from an EMBL/GenBank/DDBJ whole genome shotgun (WGS) entry which is preliminary data.</text>
</comment>
<dbReference type="EMBL" id="JAZAQF010000029">
    <property type="protein sequence ID" value="MFG3817127.1"/>
    <property type="molecule type" value="Genomic_DNA"/>
</dbReference>
<feature type="transmembrane region" description="Helical" evidence="5">
    <location>
        <begin position="29"/>
        <end position="47"/>
    </location>
</feature>
<reference evidence="8" key="1">
    <citation type="journal article" date="2024" name="Algal Res.">
        <title>Biochemical, toxicological and genomic investigation of a high-biomass producing Limnothrix strain isolated from Italian shallow drinking water reservoir.</title>
        <authorList>
            <person name="Simonazzi M."/>
            <person name="Shishido T.K."/>
            <person name="Delbaje E."/>
            <person name="Wahlsten M."/>
            <person name="Fewer D.P."/>
            <person name="Sivonen K."/>
            <person name="Pezzolesi L."/>
            <person name="Pistocchi R."/>
        </authorList>
    </citation>
    <scope>NUCLEOTIDE SEQUENCE [LARGE SCALE GENOMIC DNA]</scope>
    <source>
        <strain evidence="8">LRLZ20PSL1</strain>
    </source>
</reference>
<evidence type="ECO:0000256" key="6">
    <source>
        <dbReference type="SAM" id="MobiDB-lite"/>
    </source>
</evidence>
<comment type="similarity">
    <text evidence="5">Belongs to the UPF0182 family.</text>
</comment>
<comment type="subcellular location">
    <subcellularLocation>
        <location evidence="5">Cell membrane</location>
        <topology evidence="5">Multi-pass membrane protein</topology>
    </subcellularLocation>
</comment>